<evidence type="ECO:0000313" key="14">
    <source>
        <dbReference type="WBParaSite" id="L893_g16225.t1"/>
    </source>
</evidence>
<evidence type="ECO:0000256" key="4">
    <source>
        <dbReference type="ARBA" id="ARBA00022771"/>
    </source>
</evidence>
<evidence type="ECO:0000256" key="11">
    <source>
        <dbReference type="SAM" id="MobiDB-lite"/>
    </source>
</evidence>
<feature type="region of interest" description="Disordered" evidence="11">
    <location>
        <begin position="1"/>
        <end position="37"/>
    </location>
</feature>
<feature type="region of interest" description="Disordered" evidence="11">
    <location>
        <begin position="116"/>
        <end position="225"/>
    </location>
</feature>
<feature type="domain" description="Nuclear receptor" evidence="12">
    <location>
        <begin position="230"/>
        <end position="307"/>
    </location>
</feature>
<comment type="similarity">
    <text evidence="2">Belongs to the nuclear hormone receptor family.</text>
</comment>
<dbReference type="GO" id="GO:0006950">
    <property type="term" value="P:response to stress"/>
    <property type="evidence" value="ECO:0007669"/>
    <property type="project" value="UniProtKB-ARBA"/>
</dbReference>
<keyword evidence="13" id="KW-1185">Reference proteome</keyword>
<dbReference type="PROSITE" id="PS00031">
    <property type="entry name" value="NUCLEAR_REC_DBD_1"/>
    <property type="match status" value="1"/>
</dbReference>
<dbReference type="GO" id="GO:0000122">
    <property type="term" value="P:negative regulation of transcription by RNA polymerase II"/>
    <property type="evidence" value="ECO:0007669"/>
    <property type="project" value="TreeGrafter"/>
</dbReference>
<evidence type="ECO:0000256" key="5">
    <source>
        <dbReference type="ARBA" id="ARBA00022833"/>
    </source>
</evidence>
<evidence type="ECO:0000256" key="9">
    <source>
        <dbReference type="ARBA" id="ARBA00023170"/>
    </source>
</evidence>
<keyword evidence="7" id="KW-0238">DNA-binding</keyword>
<keyword evidence="10" id="KW-0539">Nucleus</keyword>
<dbReference type="FunFam" id="3.30.50.10:FF:000042">
    <property type="entry name" value="Nuclear hormone receptor HR96"/>
    <property type="match status" value="1"/>
</dbReference>
<dbReference type="Pfam" id="PF00105">
    <property type="entry name" value="zf-C4"/>
    <property type="match status" value="1"/>
</dbReference>
<proteinExistence type="inferred from homology"/>
<evidence type="ECO:0000259" key="12">
    <source>
        <dbReference type="PROSITE" id="PS51030"/>
    </source>
</evidence>
<feature type="compositionally biased region" description="Basic and acidic residues" evidence="11">
    <location>
        <begin position="19"/>
        <end position="28"/>
    </location>
</feature>
<dbReference type="InterPro" id="IPR001628">
    <property type="entry name" value="Znf_hrmn_rcpt"/>
</dbReference>
<dbReference type="InterPro" id="IPR050234">
    <property type="entry name" value="Nuclear_hormone_rcpt_NR1"/>
</dbReference>
<dbReference type="PANTHER" id="PTHR24082">
    <property type="entry name" value="NUCLEAR HORMONE RECEPTOR"/>
    <property type="match status" value="1"/>
</dbReference>
<evidence type="ECO:0000256" key="7">
    <source>
        <dbReference type="ARBA" id="ARBA00023125"/>
    </source>
</evidence>
<evidence type="ECO:0000256" key="6">
    <source>
        <dbReference type="ARBA" id="ARBA00023015"/>
    </source>
</evidence>
<dbReference type="WBParaSite" id="L893_g16225.t1">
    <property type="protein sequence ID" value="L893_g16225.t1"/>
    <property type="gene ID" value="L893_g16225"/>
</dbReference>
<dbReference type="GO" id="GO:0005634">
    <property type="term" value="C:nucleus"/>
    <property type="evidence" value="ECO:0007669"/>
    <property type="project" value="UniProtKB-SubCell"/>
</dbReference>
<dbReference type="Gene3D" id="3.30.50.10">
    <property type="entry name" value="Erythroid Transcription Factor GATA-1, subunit A"/>
    <property type="match status" value="1"/>
</dbReference>
<dbReference type="SMART" id="SM00399">
    <property type="entry name" value="ZnF_C4"/>
    <property type="match status" value="1"/>
</dbReference>
<evidence type="ECO:0000256" key="1">
    <source>
        <dbReference type="ARBA" id="ARBA00004123"/>
    </source>
</evidence>
<accession>A0A1I7YH19</accession>
<dbReference type="PRINTS" id="PR00047">
    <property type="entry name" value="STROIDFINGER"/>
</dbReference>
<evidence type="ECO:0000256" key="8">
    <source>
        <dbReference type="ARBA" id="ARBA00023163"/>
    </source>
</evidence>
<sequence length="392" mass="43749">MFSASARLSHRLTSHPRFPKSEPGKTADHTLPPSAQPAAVRQHFCAAMSYDWYQPPPAQEDDLPPYQFYHDPVEEPPFYPYGEMPSTSFPAAHYEHYQPQQQPNDYYAPQIDRFLPNHHSTATPQLPTPQMSPFKQQMNTPDDPVIHSPPSLRSPNSAAAAAAHRSATGVNGNAAPGNMFSSSQGSATALMPSSALHPGLGRDNSSNDSPLQGGASSGDMSGDMDARRRQKTCRVCGDHATGYNFNVITCESCKAFFRRNALRPKLQEFKCPYSDDCEINAVSRRFCQKCRLRKCFNVGMKKEWILNEEQLRRRKNSRLNNLAGHQKQPHQQIKTEVMTPDMMNKPPGYNVPLSTPMSIIPPGNPMMMQQHQRRSIDMPMISPPGGAHNPKI</sequence>
<evidence type="ECO:0000256" key="3">
    <source>
        <dbReference type="ARBA" id="ARBA00022723"/>
    </source>
</evidence>
<dbReference type="GO" id="GO:0004879">
    <property type="term" value="F:nuclear receptor activity"/>
    <property type="evidence" value="ECO:0007669"/>
    <property type="project" value="TreeGrafter"/>
</dbReference>
<dbReference type="AlphaFoldDB" id="A0A1I7YH19"/>
<feature type="compositionally biased region" description="Polar residues" evidence="11">
    <location>
        <begin position="118"/>
        <end position="140"/>
    </location>
</feature>
<dbReference type="GO" id="GO:0000978">
    <property type="term" value="F:RNA polymerase II cis-regulatory region sequence-specific DNA binding"/>
    <property type="evidence" value="ECO:0007669"/>
    <property type="project" value="TreeGrafter"/>
</dbReference>
<keyword evidence="9" id="KW-0675">Receptor</keyword>
<keyword evidence="5" id="KW-0862">Zinc</keyword>
<protein>
    <submittedName>
        <fullName evidence="14">Nuclear receptor domain-containing protein</fullName>
    </submittedName>
</protein>
<evidence type="ECO:0000313" key="13">
    <source>
        <dbReference type="Proteomes" id="UP000095287"/>
    </source>
</evidence>
<dbReference type="PROSITE" id="PS51030">
    <property type="entry name" value="NUCLEAR_REC_DBD_2"/>
    <property type="match status" value="1"/>
</dbReference>
<dbReference type="GO" id="GO:0030154">
    <property type="term" value="P:cell differentiation"/>
    <property type="evidence" value="ECO:0007669"/>
    <property type="project" value="TreeGrafter"/>
</dbReference>
<name>A0A1I7YH19_9BILA</name>
<feature type="compositionally biased region" description="Low complexity" evidence="11">
    <location>
        <begin position="148"/>
        <end position="167"/>
    </location>
</feature>
<keyword evidence="6" id="KW-0805">Transcription regulation</keyword>
<evidence type="ECO:0000256" key="10">
    <source>
        <dbReference type="ARBA" id="ARBA00023242"/>
    </source>
</evidence>
<reference evidence="14" key="1">
    <citation type="submission" date="2016-11" db="UniProtKB">
        <authorList>
            <consortium name="WormBaseParasite"/>
        </authorList>
    </citation>
    <scope>IDENTIFICATION</scope>
</reference>
<dbReference type="GO" id="GO:0045944">
    <property type="term" value="P:positive regulation of transcription by RNA polymerase II"/>
    <property type="evidence" value="ECO:0007669"/>
    <property type="project" value="TreeGrafter"/>
</dbReference>
<evidence type="ECO:0000256" key="2">
    <source>
        <dbReference type="ARBA" id="ARBA00005993"/>
    </source>
</evidence>
<dbReference type="PANTHER" id="PTHR24082:SF494">
    <property type="entry name" value="NUCLEAR HORMONE RECEPTOR FAMILY MEMBER DAF-12"/>
    <property type="match status" value="1"/>
</dbReference>
<keyword evidence="8" id="KW-0804">Transcription</keyword>
<keyword evidence="4" id="KW-0863">Zinc-finger</keyword>
<feature type="compositionally biased region" description="Low complexity" evidence="11">
    <location>
        <begin position="213"/>
        <end position="223"/>
    </location>
</feature>
<dbReference type="GO" id="GO:0008270">
    <property type="term" value="F:zinc ion binding"/>
    <property type="evidence" value="ECO:0007669"/>
    <property type="project" value="UniProtKB-KW"/>
</dbReference>
<feature type="compositionally biased region" description="Basic residues" evidence="11">
    <location>
        <begin position="8"/>
        <end position="18"/>
    </location>
</feature>
<keyword evidence="3" id="KW-0479">Metal-binding</keyword>
<dbReference type="SUPFAM" id="SSF57716">
    <property type="entry name" value="Glucocorticoid receptor-like (DNA-binding domain)"/>
    <property type="match status" value="1"/>
</dbReference>
<comment type="subcellular location">
    <subcellularLocation>
        <location evidence="1">Nucleus</location>
    </subcellularLocation>
</comment>
<organism evidence="13 14">
    <name type="scientific">Steinernema glaseri</name>
    <dbReference type="NCBI Taxonomy" id="37863"/>
    <lineage>
        <taxon>Eukaryota</taxon>
        <taxon>Metazoa</taxon>
        <taxon>Ecdysozoa</taxon>
        <taxon>Nematoda</taxon>
        <taxon>Chromadorea</taxon>
        <taxon>Rhabditida</taxon>
        <taxon>Tylenchina</taxon>
        <taxon>Panagrolaimomorpha</taxon>
        <taxon>Strongyloidoidea</taxon>
        <taxon>Steinernematidae</taxon>
        <taxon>Steinernema</taxon>
    </lineage>
</organism>
<dbReference type="CDD" id="cd06966">
    <property type="entry name" value="NR_DBD_CAR"/>
    <property type="match status" value="1"/>
</dbReference>
<dbReference type="Proteomes" id="UP000095287">
    <property type="component" value="Unplaced"/>
</dbReference>
<dbReference type="InterPro" id="IPR013088">
    <property type="entry name" value="Znf_NHR/GATA"/>
</dbReference>